<dbReference type="InterPro" id="IPR018750">
    <property type="entry name" value="DUF2306_membrane"/>
</dbReference>
<keyword evidence="1" id="KW-0472">Membrane</keyword>
<keyword evidence="3" id="KW-1185">Reference proteome</keyword>
<evidence type="ECO:0000313" key="2">
    <source>
        <dbReference type="EMBL" id="TCK99760.1"/>
    </source>
</evidence>
<dbReference type="EMBL" id="SMGR01000004">
    <property type="protein sequence ID" value="TCK99760.1"/>
    <property type="molecule type" value="Genomic_DNA"/>
</dbReference>
<organism evidence="2 3">
    <name type="scientific">Shimia isoporae</name>
    <dbReference type="NCBI Taxonomy" id="647720"/>
    <lineage>
        <taxon>Bacteria</taxon>
        <taxon>Pseudomonadati</taxon>
        <taxon>Pseudomonadota</taxon>
        <taxon>Alphaproteobacteria</taxon>
        <taxon>Rhodobacterales</taxon>
        <taxon>Roseobacteraceae</taxon>
    </lineage>
</organism>
<dbReference type="OrthoDB" id="7872413at2"/>
<evidence type="ECO:0000256" key="1">
    <source>
        <dbReference type="SAM" id="Phobius"/>
    </source>
</evidence>
<keyword evidence="1" id="KW-0812">Transmembrane</keyword>
<protein>
    <submittedName>
        <fullName evidence="2">Putative membrane protein DUF2306</fullName>
    </submittedName>
</protein>
<reference evidence="2 3" key="1">
    <citation type="submission" date="2019-03" db="EMBL/GenBank/DDBJ databases">
        <title>Genomic Encyclopedia of Archaeal and Bacterial Type Strains, Phase II (KMG-II): from individual species to whole genera.</title>
        <authorList>
            <person name="Goeker M."/>
        </authorList>
    </citation>
    <scope>NUCLEOTIDE SEQUENCE [LARGE SCALE GENOMIC DNA]</scope>
    <source>
        <strain evidence="2 3">DSM 26433</strain>
    </source>
</reference>
<comment type="caution">
    <text evidence="2">The sequence shown here is derived from an EMBL/GenBank/DDBJ whole genome shotgun (WGS) entry which is preliminary data.</text>
</comment>
<dbReference type="RefSeq" id="WP_132861597.1">
    <property type="nucleotide sequence ID" value="NZ_SMGR01000004.1"/>
</dbReference>
<dbReference type="Pfam" id="PF10067">
    <property type="entry name" value="DUF2306"/>
    <property type="match status" value="1"/>
</dbReference>
<keyword evidence="1" id="KW-1133">Transmembrane helix</keyword>
<feature type="transmembrane region" description="Helical" evidence="1">
    <location>
        <begin position="119"/>
        <end position="139"/>
    </location>
</feature>
<proteinExistence type="predicted"/>
<feature type="transmembrane region" description="Helical" evidence="1">
    <location>
        <begin position="180"/>
        <end position="202"/>
    </location>
</feature>
<feature type="transmembrane region" description="Helical" evidence="1">
    <location>
        <begin position="151"/>
        <end position="174"/>
    </location>
</feature>
<sequence>MSLLRNIPLPAKLIAICTLPLAAGLARLLQIAGVETPLTAYPPVSTGLQAVFVAHIVCAFLFVGLGAFQFTTHGNPRTLGWHRAAGRFAACAALLTGLSAIWLTFFYPHAPQDGPVLNVIRVFAASGIATCIVMGYRAVRARHLGHHRKWMMRAYALCVATGVQSYVVFFWHAIGENPEGVHRAFAFGVSWLACLAFVEVQLDHKSLKRNDR</sequence>
<feature type="transmembrane region" description="Helical" evidence="1">
    <location>
        <begin position="52"/>
        <end position="72"/>
    </location>
</feature>
<dbReference type="Proteomes" id="UP000295673">
    <property type="component" value="Unassembled WGS sequence"/>
</dbReference>
<dbReference type="AlphaFoldDB" id="A0A4R1N8A1"/>
<evidence type="ECO:0000313" key="3">
    <source>
        <dbReference type="Proteomes" id="UP000295673"/>
    </source>
</evidence>
<feature type="transmembrane region" description="Helical" evidence="1">
    <location>
        <begin position="84"/>
        <end position="107"/>
    </location>
</feature>
<accession>A0A4R1N8A1</accession>
<name>A0A4R1N8A1_9RHOB</name>
<gene>
    <name evidence="2" type="ORF">BXY66_3464</name>
</gene>